<reference evidence="1" key="1">
    <citation type="submission" date="2018-07" db="EMBL/GenBank/DDBJ databases">
        <authorList>
            <person name="Quirk P.G."/>
            <person name="Krulwich T.A."/>
        </authorList>
    </citation>
    <scope>NUCLEOTIDE SEQUENCE</scope>
    <source>
        <strain evidence="1">96224</strain>
    </source>
</reference>
<feature type="non-terminal residue" evidence="1">
    <location>
        <position position="1"/>
    </location>
</feature>
<evidence type="ECO:0000313" key="1">
    <source>
        <dbReference type="EMBL" id="SUZ07263.1"/>
    </source>
</evidence>
<feature type="non-terminal residue" evidence="1">
    <location>
        <position position="55"/>
    </location>
</feature>
<protein>
    <submittedName>
        <fullName evidence="1">Bgt-20364-2</fullName>
    </submittedName>
</protein>
<proteinExistence type="predicted"/>
<dbReference type="EMBL" id="UIGY01000001">
    <property type="protein sequence ID" value="SUZ07263.1"/>
    <property type="molecule type" value="Genomic_DNA"/>
</dbReference>
<organism evidence="1">
    <name type="scientific">Blumeria graminis f. sp. tritici 96224</name>
    <dbReference type="NCBI Taxonomy" id="1268274"/>
    <lineage>
        <taxon>Eukaryota</taxon>
        <taxon>Fungi</taxon>
        <taxon>Dikarya</taxon>
        <taxon>Ascomycota</taxon>
        <taxon>Pezizomycotina</taxon>
        <taxon>Leotiomycetes</taxon>
        <taxon>Erysiphales</taxon>
        <taxon>Erysiphaceae</taxon>
        <taxon>Blumeria</taxon>
    </lineage>
</organism>
<name>A0A381L072_BLUGR</name>
<dbReference type="AlphaFoldDB" id="A0A381L072"/>
<accession>A0A381L072</accession>
<sequence length="55" mass="6270">IWNTLNLIEEMQKCPDKLQAFNNLERELRCVQRGLEAHSGDASLRTRIINACSGL</sequence>
<gene>
    <name evidence="1" type="ORF">BGT96224V2_LOCUS243</name>
</gene>